<evidence type="ECO:0000256" key="3">
    <source>
        <dbReference type="ARBA" id="ARBA00022475"/>
    </source>
</evidence>
<feature type="domain" description="EamA" evidence="9">
    <location>
        <begin position="35"/>
        <end position="169"/>
    </location>
</feature>
<dbReference type="GO" id="GO:0005886">
    <property type="term" value="C:plasma membrane"/>
    <property type="evidence" value="ECO:0007669"/>
    <property type="project" value="UniProtKB-SubCell"/>
</dbReference>
<feature type="transmembrane region" description="Helical" evidence="8">
    <location>
        <begin position="153"/>
        <end position="169"/>
    </location>
</feature>
<proteinExistence type="inferred from homology"/>
<feature type="transmembrane region" description="Helical" evidence="8">
    <location>
        <begin position="65"/>
        <end position="84"/>
    </location>
</feature>
<dbReference type="HOGENOM" id="CLU_1467127_0_0_11"/>
<sequence>MSSAVCTTTGGPGAPSCSPLGARSCSPAEGRDFVIGITLSTLSGLAFGAQTLVHSRPVPGLRSQVLVGVSFTIAGILCMPWAAASGVAFDTMTPTAWTALALLTFVSTLLGFIAYYTGLHRGVHPTTAGVSTAVEPVVAGVLAVLVLGEHLTVLTAAGMALILAGVLLVRPRTDSAEAPTPPGP</sequence>
<dbReference type="RefSeq" id="WP_012690363.1">
    <property type="nucleotide sequence ID" value="NC_012522.1"/>
</dbReference>
<dbReference type="InterPro" id="IPR037185">
    <property type="entry name" value="EmrE-like"/>
</dbReference>
<reference evidence="10 11" key="1">
    <citation type="submission" date="2009-03" db="EMBL/GenBank/DDBJ databases">
        <title>Comparison of the complete genome sequences of Rhodococcus erythropolis PR4 and Rhodococcus opacus B4.</title>
        <authorList>
            <person name="Takarada H."/>
            <person name="Sekine M."/>
            <person name="Hosoyama A."/>
            <person name="Yamada R."/>
            <person name="Fujisawa T."/>
            <person name="Omata S."/>
            <person name="Shimizu A."/>
            <person name="Tsukatani N."/>
            <person name="Tanikawa S."/>
            <person name="Fujita N."/>
            <person name="Harayama S."/>
        </authorList>
    </citation>
    <scope>NUCLEOTIDE SEQUENCE [LARGE SCALE GENOMIC DNA]</scope>
    <source>
        <strain evidence="10 11">B4</strain>
    </source>
</reference>
<keyword evidence="3" id="KW-1003">Cell membrane</keyword>
<feature type="transmembrane region" description="Helical" evidence="8">
    <location>
        <begin position="96"/>
        <end position="116"/>
    </location>
</feature>
<dbReference type="PANTHER" id="PTHR42920:SF5">
    <property type="entry name" value="EAMA DOMAIN-CONTAINING PROTEIN"/>
    <property type="match status" value="1"/>
</dbReference>
<dbReference type="Gene3D" id="1.10.3730.20">
    <property type="match status" value="1"/>
</dbReference>
<dbReference type="Proteomes" id="UP000002212">
    <property type="component" value="Chromosome"/>
</dbReference>
<dbReference type="PANTHER" id="PTHR42920">
    <property type="entry name" value="OS03G0707200 PROTEIN-RELATED"/>
    <property type="match status" value="1"/>
</dbReference>
<protein>
    <submittedName>
        <fullName evidence="10">Hypothetical membrane protein</fullName>
    </submittedName>
</protein>
<name>C1B6V7_RHOOB</name>
<keyword evidence="6 8" id="KW-0472">Membrane</keyword>
<evidence type="ECO:0000256" key="2">
    <source>
        <dbReference type="ARBA" id="ARBA00007362"/>
    </source>
</evidence>
<dbReference type="AlphaFoldDB" id="C1B6V7"/>
<evidence type="ECO:0000256" key="4">
    <source>
        <dbReference type="ARBA" id="ARBA00022692"/>
    </source>
</evidence>
<dbReference type="KEGG" id="rop:ROP_31630"/>
<evidence type="ECO:0000313" key="10">
    <source>
        <dbReference type="EMBL" id="BAH51410.1"/>
    </source>
</evidence>
<accession>C1B6V7</accession>
<evidence type="ECO:0000256" key="8">
    <source>
        <dbReference type="SAM" id="Phobius"/>
    </source>
</evidence>
<feature type="transmembrane region" description="Helical" evidence="8">
    <location>
        <begin position="33"/>
        <end position="53"/>
    </location>
</feature>
<gene>
    <name evidence="10" type="ordered locus">ROP_31630</name>
</gene>
<dbReference type="EMBL" id="AP011115">
    <property type="protein sequence ID" value="BAH51410.1"/>
    <property type="molecule type" value="Genomic_DNA"/>
</dbReference>
<evidence type="ECO:0000256" key="6">
    <source>
        <dbReference type="ARBA" id="ARBA00023136"/>
    </source>
</evidence>
<comment type="similarity">
    <text evidence="2">Belongs to the EamA transporter family.</text>
</comment>
<dbReference type="InterPro" id="IPR051258">
    <property type="entry name" value="Diverse_Substrate_Transporter"/>
</dbReference>
<dbReference type="InterPro" id="IPR000620">
    <property type="entry name" value="EamA_dom"/>
</dbReference>
<dbReference type="STRING" id="632772.ROP_31630"/>
<evidence type="ECO:0000256" key="5">
    <source>
        <dbReference type="ARBA" id="ARBA00022989"/>
    </source>
</evidence>
<dbReference type="SUPFAM" id="SSF103481">
    <property type="entry name" value="Multidrug resistance efflux transporter EmrE"/>
    <property type="match status" value="1"/>
</dbReference>
<keyword evidence="5 8" id="KW-1133">Transmembrane helix</keyword>
<comment type="subcellular location">
    <subcellularLocation>
        <location evidence="1">Cell membrane</location>
        <topology evidence="1">Multi-pass membrane protein</topology>
    </subcellularLocation>
</comment>
<organism evidence="10 11">
    <name type="scientific">Rhodococcus opacus (strain B4)</name>
    <dbReference type="NCBI Taxonomy" id="632772"/>
    <lineage>
        <taxon>Bacteria</taxon>
        <taxon>Bacillati</taxon>
        <taxon>Actinomycetota</taxon>
        <taxon>Actinomycetes</taxon>
        <taxon>Mycobacteriales</taxon>
        <taxon>Nocardiaceae</taxon>
        <taxon>Rhodococcus</taxon>
    </lineage>
</organism>
<evidence type="ECO:0000256" key="1">
    <source>
        <dbReference type="ARBA" id="ARBA00004651"/>
    </source>
</evidence>
<dbReference type="Pfam" id="PF00892">
    <property type="entry name" value="EamA"/>
    <property type="match status" value="1"/>
</dbReference>
<keyword evidence="4 8" id="KW-0812">Transmembrane</keyword>
<evidence type="ECO:0000256" key="7">
    <source>
        <dbReference type="SAM" id="MobiDB-lite"/>
    </source>
</evidence>
<dbReference type="PATRIC" id="fig|632772.20.peg.3310"/>
<evidence type="ECO:0000313" key="11">
    <source>
        <dbReference type="Proteomes" id="UP000002212"/>
    </source>
</evidence>
<feature type="region of interest" description="Disordered" evidence="7">
    <location>
        <begin position="1"/>
        <end position="20"/>
    </location>
</feature>
<evidence type="ECO:0000259" key="9">
    <source>
        <dbReference type="Pfam" id="PF00892"/>
    </source>
</evidence>